<dbReference type="GO" id="GO:0008783">
    <property type="term" value="F:agmatinase activity"/>
    <property type="evidence" value="ECO:0007669"/>
    <property type="project" value="TreeGrafter"/>
</dbReference>
<dbReference type="GO" id="GO:0033389">
    <property type="term" value="P:putrescine biosynthetic process from arginine, via agmatine"/>
    <property type="evidence" value="ECO:0007669"/>
    <property type="project" value="TreeGrafter"/>
</dbReference>
<dbReference type="GO" id="GO:0033972">
    <property type="term" value="F:proclavaminate amidinohydrolase activity"/>
    <property type="evidence" value="ECO:0007669"/>
    <property type="project" value="UniProtKB-EC"/>
</dbReference>
<dbReference type="CDD" id="cd09990">
    <property type="entry name" value="Agmatinase-like"/>
    <property type="match status" value="1"/>
</dbReference>
<keyword evidence="6" id="KW-1185">Reference proteome</keyword>
<name>A0A1Y5RLM9_9RHOB</name>
<dbReference type="InterPro" id="IPR023696">
    <property type="entry name" value="Ureohydrolase_dom_sf"/>
</dbReference>
<dbReference type="SUPFAM" id="SSF52768">
    <property type="entry name" value="Arginase/deacetylase"/>
    <property type="match status" value="1"/>
</dbReference>
<dbReference type="Gene3D" id="3.40.800.10">
    <property type="entry name" value="Ureohydrolase domain"/>
    <property type="match status" value="1"/>
</dbReference>
<dbReference type="OrthoDB" id="9788689at2"/>
<dbReference type="PROSITE" id="PS01053">
    <property type="entry name" value="ARGINASE_1"/>
    <property type="match status" value="1"/>
</dbReference>
<evidence type="ECO:0000256" key="2">
    <source>
        <dbReference type="ARBA" id="ARBA00022723"/>
    </source>
</evidence>
<dbReference type="RefSeq" id="WP_085796214.1">
    <property type="nucleotide sequence ID" value="NZ_FWFO01000001.1"/>
</dbReference>
<evidence type="ECO:0000313" key="6">
    <source>
        <dbReference type="Proteomes" id="UP000193077"/>
    </source>
</evidence>
<evidence type="ECO:0000256" key="1">
    <source>
        <dbReference type="ARBA" id="ARBA00009227"/>
    </source>
</evidence>
<dbReference type="PROSITE" id="PS51409">
    <property type="entry name" value="ARGINASE_2"/>
    <property type="match status" value="1"/>
</dbReference>
<dbReference type="Proteomes" id="UP000193077">
    <property type="component" value="Unassembled WGS sequence"/>
</dbReference>
<reference evidence="5 6" key="1">
    <citation type="submission" date="2017-03" db="EMBL/GenBank/DDBJ databases">
        <authorList>
            <person name="Afonso C.L."/>
            <person name="Miller P.J."/>
            <person name="Scott M.A."/>
            <person name="Spackman E."/>
            <person name="Goraichik I."/>
            <person name="Dimitrov K.M."/>
            <person name="Suarez D.L."/>
            <person name="Swayne D.E."/>
        </authorList>
    </citation>
    <scope>NUCLEOTIDE SEQUENCE [LARGE SCALE GENOMIC DNA]</scope>
    <source>
        <strain evidence="5 6">CECT 7639</strain>
    </source>
</reference>
<dbReference type="PRINTS" id="PR00116">
    <property type="entry name" value="ARGINASE"/>
</dbReference>
<dbReference type="PANTHER" id="PTHR11358:SF26">
    <property type="entry name" value="GUANIDINO ACID HYDROLASE, MITOCHONDRIAL"/>
    <property type="match status" value="1"/>
</dbReference>
<sequence length="411" mass="45105">MFENTYKFYAAAIGLVGIVAASSGFAEGKKTIEPTIPMDTSDPSYELWKTPRDDLGNGREAGPINVQRYPGGLGFAGIPTFFKQPLAFTTEDLVAGDVDVAVIAAYNDMGGGVRGAALGPMAIRALPGPMAWGVMRAEHMHTMVNPFEVLNVVDYGDAPNDPWSTHRTMDAVREFLAPVVATKNQRGENIIPVIVGGDHSLMYSNVAALSDVYGKGNVGVVHFDAHYDAGKNVFGHLISHSQPIYRLIDEGHVPGKNYIQVGLRGYYPSKSSFEWMREQGFRYHTMGEVELRGWEPVMEDVLKEANDGPEYMYISFDVDVLDPAYIPGTGTPEPNGLTPREVFPLIRRLCAESNVVGFELVELAPERGHGYESVLTSERIIRECLVGIALRKSGIDEKDYRSPLTVDDGRD</sequence>
<organism evidence="5 6">
    <name type="scientific">Falsiruegeria litorea R37</name>
    <dbReference type="NCBI Taxonomy" id="1200284"/>
    <lineage>
        <taxon>Bacteria</taxon>
        <taxon>Pseudomonadati</taxon>
        <taxon>Pseudomonadota</taxon>
        <taxon>Alphaproteobacteria</taxon>
        <taxon>Rhodobacterales</taxon>
        <taxon>Roseobacteraceae</taxon>
        <taxon>Falsiruegeria</taxon>
    </lineage>
</organism>
<dbReference type="Pfam" id="PF00491">
    <property type="entry name" value="Arginase"/>
    <property type="match status" value="1"/>
</dbReference>
<dbReference type="InterPro" id="IPR020855">
    <property type="entry name" value="Ureohydrolase_Mn_BS"/>
</dbReference>
<gene>
    <name evidence="5" type="primary">pah_1</name>
    <name evidence="5" type="ORF">TRL7639_00475</name>
</gene>
<protein>
    <submittedName>
        <fullName evidence="5">Proclavaminate amidinohydrolase</fullName>
        <ecNumber evidence="5">3.5.3.22</ecNumber>
    </submittedName>
</protein>
<comment type="similarity">
    <text evidence="1">Belongs to the arginase family. Agmatinase subfamily.</text>
</comment>
<dbReference type="AlphaFoldDB" id="A0A1Y5RLM9"/>
<evidence type="ECO:0000256" key="4">
    <source>
        <dbReference type="RuleBase" id="RU003684"/>
    </source>
</evidence>
<dbReference type="InterPro" id="IPR006035">
    <property type="entry name" value="Ureohydrolase"/>
</dbReference>
<evidence type="ECO:0000313" key="5">
    <source>
        <dbReference type="EMBL" id="SLN19992.1"/>
    </source>
</evidence>
<keyword evidence="3 4" id="KW-0378">Hydrolase</keyword>
<proteinExistence type="inferred from homology"/>
<dbReference type="EMBL" id="FWFO01000001">
    <property type="protein sequence ID" value="SLN19992.1"/>
    <property type="molecule type" value="Genomic_DNA"/>
</dbReference>
<dbReference type="GO" id="GO:0046872">
    <property type="term" value="F:metal ion binding"/>
    <property type="evidence" value="ECO:0007669"/>
    <property type="project" value="UniProtKB-KW"/>
</dbReference>
<keyword evidence="2" id="KW-0479">Metal-binding</keyword>
<accession>A0A1Y5RLM9</accession>
<evidence type="ECO:0000256" key="3">
    <source>
        <dbReference type="ARBA" id="ARBA00022801"/>
    </source>
</evidence>
<dbReference type="EC" id="3.5.3.22" evidence="5"/>
<dbReference type="PANTHER" id="PTHR11358">
    <property type="entry name" value="ARGINASE/AGMATINASE"/>
    <property type="match status" value="1"/>
</dbReference>